<dbReference type="AlphaFoldDB" id="A0A645B3C1"/>
<gene>
    <name evidence="1" type="ORF">SDC9_106765</name>
</gene>
<comment type="caution">
    <text evidence="1">The sequence shown here is derived from an EMBL/GenBank/DDBJ whole genome shotgun (WGS) entry which is preliminary data.</text>
</comment>
<organism evidence="1">
    <name type="scientific">bioreactor metagenome</name>
    <dbReference type="NCBI Taxonomy" id="1076179"/>
    <lineage>
        <taxon>unclassified sequences</taxon>
        <taxon>metagenomes</taxon>
        <taxon>ecological metagenomes</taxon>
    </lineage>
</organism>
<protein>
    <submittedName>
        <fullName evidence="1">Uncharacterized protein</fullName>
    </submittedName>
</protein>
<reference evidence="1" key="1">
    <citation type="submission" date="2019-08" db="EMBL/GenBank/DDBJ databases">
        <authorList>
            <person name="Kucharzyk K."/>
            <person name="Murdoch R.W."/>
            <person name="Higgins S."/>
            <person name="Loffler F."/>
        </authorList>
    </citation>
    <scope>NUCLEOTIDE SEQUENCE</scope>
</reference>
<proteinExistence type="predicted"/>
<evidence type="ECO:0000313" key="1">
    <source>
        <dbReference type="EMBL" id="MPM59919.1"/>
    </source>
</evidence>
<accession>A0A645B3C1</accession>
<name>A0A645B3C1_9ZZZZ</name>
<sequence length="259" mass="28876">MALHLNHPGGPPHGHNRQRLVHIVMVSNHRGQVLGQRLALHLVDQVVVHQLQRVLQQLRGDGRSVERHFHAPAFGRAYRVIHIADLVLQQQNIPCLKPGQHLVDIRGRHFSVCTRANNDAVLPCRCALNDRVPADRHQLAQRVDIHTRLFQCVNQQIAVGPHGPGMCHPGTRPCQRDRLVEPLAAATGLERGTGDRLPRRHKMFNAVNLVDVQRTQVQYPHSSVSSSFSWGCRAAAYNQLSADQNFTGRPGISAADTLE</sequence>
<dbReference type="EMBL" id="VSSQ01017523">
    <property type="protein sequence ID" value="MPM59919.1"/>
    <property type="molecule type" value="Genomic_DNA"/>
</dbReference>